<sequence length="327" mass="34212">MSESAVEDAAKGGSGAPLRLSAPGTTADLSEVRDWIALLKPRVMSLVVFTGLVGLLLAPQRLHPTLALAAVLCIAVGAGAAGAINMWYDRDIDARMRRTADRPIPAGRIAPEAALGFGVTLAAASVVVMGLATNWLAAGVLALSIAFYVFVYTMWLKRRTPQNIVIGGAAGAFPPVIGWAAATGAVGLEPLVLFAIVFVWTPPHFWALSLFAHQDYARAGVPMLPVVAGARETRRQIMLYCLLLAPLGLAPWALGFAGPAYAVAAALLGAGFLRQGWRVLRDAQDADGRSLTGDAPARRCFRYSLVYLAVLFAALAADRLALGGAAG</sequence>
<evidence type="ECO:0000256" key="11">
    <source>
        <dbReference type="ARBA" id="ARBA00040810"/>
    </source>
</evidence>
<feature type="transmembrane region" description="Helical" evidence="14">
    <location>
        <begin position="237"/>
        <end position="254"/>
    </location>
</feature>
<feature type="transmembrane region" description="Helical" evidence="14">
    <location>
        <begin position="109"/>
        <end position="129"/>
    </location>
</feature>
<comment type="miscellaneous">
    <text evidence="14">Carbon 2 of the heme B porphyrin ring is defined according to the Fischer nomenclature.</text>
</comment>
<dbReference type="PANTHER" id="PTHR43448:SF7">
    <property type="entry name" value="4-HYDROXYBENZOATE SOLANESYLTRANSFERASE"/>
    <property type="match status" value="1"/>
</dbReference>
<dbReference type="InterPro" id="IPR030470">
    <property type="entry name" value="UbiA_prenylTrfase_CS"/>
</dbReference>
<dbReference type="NCBIfam" id="NF003349">
    <property type="entry name" value="PRK04375.1-2"/>
    <property type="match status" value="1"/>
</dbReference>
<feature type="transmembrane region" description="Helical" evidence="14">
    <location>
        <begin position="135"/>
        <end position="156"/>
    </location>
</feature>
<dbReference type="PROSITE" id="PS00943">
    <property type="entry name" value="UBIA"/>
    <property type="match status" value="1"/>
</dbReference>
<dbReference type="GO" id="GO:0005886">
    <property type="term" value="C:plasma membrane"/>
    <property type="evidence" value="ECO:0007669"/>
    <property type="project" value="UniProtKB-SubCell"/>
</dbReference>
<feature type="transmembrane region" description="Helical" evidence="14">
    <location>
        <begin position="300"/>
        <end position="317"/>
    </location>
</feature>
<comment type="similarity">
    <text evidence="14">Belongs to the UbiA prenyltransferase family. Protoheme IX farnesyltransferase subfamily.</text>
</comment>
<keyword evidence="7 14" id="KW-1133">Transmembrane helix</keyword>
<evidence type="ECO:0000256" key="3">
    <source>
        <dbReference type="ARBA" id="ARBA00012292"/>
    </source>
</evidence>
<keyword evidence="8 14" id="KW-0350">Heme biosynthesis</keyword>
<reference evidence="15 16" key="1">
    <citation type="journal article" date="2014" name="Int. J. Syst. Evol. Microbiol.">
        <title>Complete genome sequence of Corynebacterium casei LMG S-19264T (=DSM 44701T), isolated from a smear-ripened cheese.</title>
        <authorList>
            <consortium name="US DOE Joint Genome Institute (JGI-PGF)"/>
            <person name="Walter F."/>
            <person name="Albersmeier A."/>
            <person name="Kalinowski J."/>
            <person name="Ruckert C."/>
        </authorList>
    </citation>
    <scope>NUCLEOTIDE SEQUENCE [LARGE SCALE GENOMIC DNA]</scope>
    <source>
        <strain evidence="15 16">CGMCC 1.16330</strain>
    </source>
</reference>
<gene>
    <name evidence="14 15" type="primary">ctaB</name>
    <name evidence="15" type="ORF">GCM10010964_19070</name>
</gene>
<keyword evidence="6 14" id="KW-0812">Transmembrane</keyword>
<dbReference type="HAMAP" id="MF_00154">
    <property type="entry name" value="CyoE_CtaB"/>
    <property type="match status" value="1"/>
</dbReference>
<evidence type="ECO:0000256" key="13">
    <source>
        <dbReference type="ARBA" id="ARBA00047690"/>
    </source>
</evidence>
<dbReference type="Proteomes" id="UP000597507">
    <property type="component" value="Unassembled WGS sequence"/>
</dbReference>
<dbReference type="AlphaFoldDB" id="A0A8J3EC41"/>
<evidence type="ECO:0000256" key="12">
    <source>
        <dbReference type="ARBA" id="ARBA00042475"/>
    </source>
</evidence>
<dbReference type="NCBIfam" id="TIGR01473">
    <property type="entry name" value="cyoE_ctaB"/>
    <property type="match status" value="1"/>
</dbReference>
<dbReference type="InterPro" id="IPR044878">
    <property type="entry name" value="UbiA_sf"/>
</dbReference>
<proteinExistence type="inferred from homology"/>
<dbReference type="InterPro" id="IPR000537">
    <property type="entry name" value="UbiA_prenyltransferase"/>
</dbReference>
<dbReference type="CDD" id="cd13957">
    <property type="entry name" value="PT_UbiA_Cox10"/>
    <property type="match status" value="1"/>
</dbReference>
<dbReference type="Gene3D" id="1.10.357.140">
    <property type="entry name" value="UbiA prenyltransferase"/>
    <property type="match status" value="1"/>
</dbReference>
<protein>
    <recommendedName>
        <fullName evidence="11 14">Protoheme IX farnesyltransferase</fullName>
        <ecNumber evidence="3 14">2.5.1.141</ecNumber>
    </recommendedName>
    <alternativeName>
        <fullName evidence="12 14">Heme B farnesyltransferase</fullName>
    </alternativeName>
    <alternativeName>
        <fullName evidence="10 14">Heme O synthase</fullName>
    </alternativeName>
</protein>
<keyword evidence="4 14" id="KW-1003">Cell membrane</keyword>
<evidence type="ECO:0000256" key="10">
    <source>
        <dbReference type="ARBA" id="ARBA00030253"/>
    </source>
</evidence>
<dbReference type="RefSeq" id="WP_188899804.1">
    <property type="nucleotide sequence ID" value="NZ_BMKS01000005.1"/>
</dbReference>
<evidence type="ECO:0000256" key="7">
    <source>
        <dbReference type="ARBA" id="ARBA00022989"/>
    </source>
</evidence>
<dbReference type="EC" id="2.5.1.141" evidence="3 14"/>
<evidence type="ECO:0000256" key="1">
    <source>
        <dbReference type="ARBA" id="ARBA00004651"/>
    </source>
</evidence>
<comment type="pathway">
    <text evidence="2 14">Porphyrin-containing compound metabolism; heme O biosynthesis; heme O from protoheme: step 1/1.</text>
</comment>
<evidence type="ECO:0000256" key="5">
    <source>
        <dbReference type="ARBA" id="ARBA00022679"/>
    </source>
</evidence>
<organism evidence="15 16">
    <name type="scientific">Caldovatus sediminis</name>
    <dbReference type="NCBI Taxonomy" id="2041189"/>
    <lineage>
        <taxon>Bacteria</taxon>
        <taxon>Pseudomonadati</taxon>
        <taxon>Pseudomonadota</taxon>
        <taxon>Alphaproteobacteria</taxon>
        <taxon>Acetobacterales</taxon>
        <taxon>Roseomonadaceae</taxon>
        <taxon>Caldovatus</taxon>
    </lineage>
</organism>
<evidence type="ECO:0000313" key="16">
    <source>
        <dbReference type="Proteomes" id="UP000597507"/>
    </source>
</evidence>
<feature type="transmembrane region" description="Helical" evidence="14">
    <location>
        <begin position="66"/>
        <end position="88"/>
    </location>
</feature>
<evidence type="ECO:0000256" key="9">
    <source>
        <dbReference type="ARBA" id="ARBA00023136"/>
    </source>
</evidence>
<keyword evidence="16" id="KW-1185">Reference proteome</keyword>
<dbReference type="Pfam" id="PF01040">
    <property type="entry name" value="UbiA"/>
    <property type="match status" value="1"/>
</dbReference>
<feature type="transmembrane region" description="Helical" evidence="14">
    <location>
        <begin position="260"/>
        <end position="280"/>
    </location>
</feature>
<keyword evidence="9 14" id="KW-0472">Membrane</keyword>
<keyword evidence="5 14" id="KW-0808">Transferase</keyword>
<dbReference type="GO" id="GO:0008495">
    <property type="term" value="F:protoheme IX farnesyltransferase activity"/>
    <property type="evidence" value="ECO:0007669"/>
    <property type="project" value="UniProtKB-UniRule"/>
</dbReference>
<evidence type="ECO:0000313" key="15">
    <source>
        <dbReference type="EMBL" id="GGG31327.1"/>
    </source>
</evidence>
<dbReference type="UniPathway" id="UPA00834">
    <property type="reaction ID" value="UER00712"/>
</dbReference>
<feature type="transmembrane region" description="Helical" evidence="14">
    <location>
        <begin position="163"/>
        <end position="185"/>
    </location>
</feature>
<comment type="subcellular location">
    <subcellularLocation>
        <location evidence="1 14">Cell membrane</location>
        <topology evidence="1 14">Multi-pass membrane protein</topology>
    </subcellularLocation>
</comment>
<comment type="caution">
    <text evidence="15">The sequence shown here is derived from an EMBL/GenBank/DDBJ whole genome shotgun (WGS) entry which is preliminary data.</text>
</comment>
<feature type="transmembrane region" description="Helical" evidence="14">
    <location>
        <begin position="43"/>
        <end position="60"/>
    </location>
</feature>
<accession>A0A8J3EC41</accession>
<evidence type="ECO:0000256" key="8">
    <source>
        <dbReference type="ARBA" id="ARBA00023133"/>
    </source>
</evidence>
<dbReference type="InterPro" id="IPR006369">
    <property type="entry name" value="Protohaem_IX_farnesylTrfase"/>
</dbReference>
<evidence type="ECO:0000256" key="2">
    <source>
        <dbReference type="ARBA" id="ARBA00004919"/>
    </source>
</evidence>
<comment type="catalytic activity">
    <reaction evidence="13 14">
        <text>heme b + (2E,6E)-farnesyl diphosphate + H2O = Fe(II)-heme o + diphosphate</text>
        <dbReference type="Rhea" id="RHEA:28070"/>
        <dbReference type="ChEBI" id="CHEBI:15377"/>
        <dbReference type="ChEBI" id="CHEBI:33019"/>
        <dbReference type="ChEBI" id="CHEBI:60344"/>
        <dbReference type="ChEBI" id="CHEBI:60530"/>
        <dbReference type="ChEBI" id="CHEBI:175763"/>
        <dbReference type="EC" id="2.5.1.141"/>
    </reaction>
</comment>
<evidence type="ECO:0000256" key="14">
    <source>
        <dbReference type="HAMAP-Rule" id="MF_00154"/>
    </source>
</evidence>
<name>A0A8J3EC41_9PROT</name>
<dbReference type="EMBL" id="BMKS01000005">
    <property type="protein sequence ID" value="GGG31327.1"/>
    <property type="molecule type" value="Genomic_DNA"/>
</dbReference>
<evidence type="ECO:0000256" key="4">
    <source>
        <dbReference type="ARBA" id="ARBA00022475"/>
    </source>
</evidence>
<comment type="function">
    <text evidence="14">Converts heme B (protoheme IX) to heme O by substitution of the vinyl group on carbon 2 of heme B porphyrin ring with a hydroxyethyl farnesyl side group.</text>
</comment>
<feature type="transmembrane region" description="Helical" evidence="14">
    <location>
        <begin position="191"/>
        <end position="212"/>
    </location>
</feature>
<dbReference type="GO" id="GO:0048034">
    <property type="term" value="P:heme O biosynthetic process"/>
    <property type="evidence" value="ECO:0007669"/>
    <property type="project" value="UniProtKB-UniRule"/>
</dbReference>
<dbReference type="PANTHER" id="PTHR43448">
    <property type="entry name" value="PROTOHEME IX FARNESYLTRANSFERASE, MITOCHONDRIAL"/>
    <property type="match status" value="1"/>
</dbReference>
<evidence type="ECO:0000256" key="6">
    <source>
        <dbReference type="ARBA" id="ARBA00022692"/>
    </source>
</evidence>